<gene>
    <name evidence="3" type="ORF">IU459_29595</name>
</gene>
<dbReference type="PANTHER" id="PTHR30160:SF1">
    <property type="entry name" value="LIPOPOLYSACCHARIDE 1,2-N-ACETYLGLUCOSAMINETRANSFERASE-RELATED"/>
    <property type="match status" value="1"/>
</dbReference>
<evidence type="ECO:0000313" key="4">
    <source>
        <dbReference type="Proteomes" id="UP000702209"/>
    </source>
</evidence>
<organism evidence="3 4">
    <name type="scientific">Nocardia amamiensis</name>
    <dbReference type="NCBI Taxonomy" id="404578"/>
    <lineage>
        <taxon>Bacteria</taxon>
        <taxon>Bacillati</taxon>
        <taxon>Actinomycetota</taxon>
        <taxon>Actinomycetes</taxon>
        <taxon>Mycobacteriales</taxon>
        <taxon>Nocardiaceae</taxon>
        <taxon>Nocardia</taxon>
    </lineage>
</organism>
<evidence type="ECO:0000313" key="3">
    <source>
        <dbReference type="EMBL" id="MBF6301663.1"/>
    </source>
</evidence>
<dbReference type="SUPFAM" id="SSF53756">
    <property type="entry name" value="UDP-Glycosyltransferase/glycogen phosphorylase"/>
    <property type="match status" value="1"/>
</dbReference>
<dbReference type="EMBL" id="JADLQX010000030">
    <property type="protein sequence ID" value="MBF6301663.1"/>
    <property type="molecule type" value="Genomic_DNA"/>
</dbReference>
<comment type="caution">
    <text evidence="3">The sequence shown here is derived from an EMBL/GenBank/DDBJ whole genome shotgun (WGS) entry which is preliminary data.</text>
</comment>
<dbReference type="PANTHER" id="PTHR30160">
    <property type="entry name" value="TETRAACYLDISACCHARIDE 4'-KINASE-RELATED"/>
    <property type="match status" value="1"/>
</dbReference>
<evidence type="ECO:0000256" key="1">
    <source>
        <dbReference type="ARBA" id="ARBA00022676"/>
    </source>
</evidence>
<accession>A0ABS0D3G7</accession>
<keyword evidence="2" id="KW-0808">Transferase</keyword>
<name>A0ABS0D3G7_9NOCA</name>
<dbReference type="InterPro" id="IPR051199">
    <property type="entry name" value="LPS_LOS_Heptosyltrfase"/>
</dbReference>
<reference evidence="3 4" key="1">
    <citation type="submission" date="2020-10" db="EMBL/GenBank/DDBJ databases">
        <title>Identification of Nocardia species via Next-generation sequencing and recognition of intraspecies genetic diversity.</title>
        <authorList>
            <person name="Li P."/>
            <person name="Li P."/>
            <person name="Lu B."/>
        </authorList>
    </citation>
    <scope>NUCLEOTIDE SEQUENCE [LARGE SCALE GENOMIC DNA]</scope>
    <source>
        <strain evidence="3 4">BJ06-0157</strain>
    </source>
</reference>
<keyword evidence="1" id="KW-0328">Glycosyltransferase</keyword>
<keyword evidence="4" id="KW-1185">Reference proteome</keyword>
<dbReference type="CDD" id="cd03789">
    <property type="entry name" value="GT9_LPS_heptosyltransferase"/>
    <property type="match status" value="1"/>
</dbReference>
<evidence type="ECO:0000256" key="2">
    <source>
        <dbReference type="ARBA" id="ARBA00022679"/>
    </source>
</evidence>
<proteinExistence type="predicted"/>
<dbReference type="InterPro" id="IPR002201">
    <property type="entry name" value="Glyco_trans_9"/>
</dbReference>
<dbReference type="RefSeq" id="WP_195132882.1">
    <property type="nucleotide sequence ID" value="NZ_JADLQX010000030.1"/>
</dbReference>
<protein>
    <submittedName>
        <fullName evidence="3">Glycosyltransferase family 9 protein</fullName>
    </submittedName>
</protein>
<dbReference type="Gene3D" id="3.40.50.2000">
    <property type="entry name" value="Glycogen Phosphorylase B"/>
    <property type="match status" value="1"/>
</dbReference>
<dbReference type="Proteomes" id="UP000702209">
    <property type="component" value="Unassembled WGS sequence"/>
</dbReference>
<sequence>MTVTLALCAHGLRELLTVVPALRALHDARSPHRLVLAAPGWLRPVIELADCVDELHATPLPAALRWNAPPPAFAVDLHGAGAESIGALLATGPAHMIAHRHKDFPRVPGPAWRPGVPEPARWCRLLEYAGIPADPARLDIAPPPESIGERESIVVHPGGAPARRWPEERFAAVAADLRDWGYPVRLVGSAADRPLVRRIAQQAGLPETSALAGELTLRQLAATVAGAALVVSGDTGVGHLATAFGIPSVLIFGPESPATWGPPPEREAHTVLWAGRLDDPLADAPAPGLALISVAEVVAAADRQLTSQVRV</sequence>
<dbReference type="Pfam" id="PF01075">
    <property type="entry name" value="Glyco_transf_9"/>
    <property type="match status" value="1"/>
</dbReference>